<sequence>MLTLKGEHIYLRALEPEDLDFIYIIENDERIWEMSTTQTPYSRFLIKQYLENAHQDIYDAKQLRLLISTNDGASIGLIDLFDFNPTHNRAGVGILIAEPEQRGKGYGKEALRLIKKYGDTHLRLHQLYANIADDNLASIGLFEGEGFQKVGIKKEWNLVNGIYKNELLYQYIYVH</sequence>
<dbReference type="EMBL" id="BAAAGE010000002">
    <property type="protein sequence ID" value="GAA0719254.1"/>
    <property type="molecule type" value="Genomic_DNA"/>
</dbReference>
<dbReference type="InterPro" id="IPR000182">
    <property type="entry name" value="GNAT_dom"/>
</dbReference>
<comment type="caution">
    <text evidence="2">The sequence shown here is derived from an EMBL/GenBank/DDBJ whole genome shotgun (WGS) entry which is preliminary data.</text>
</comment>
<feature type="domain" description="N-acetyltransferase" evidence="1">
    <location>
        <begin position="9"/>
        <end position="169"/>
    </location>
</feature>
<dbReference type="Proteomes" id="UP001501758">
    <property type="component" value="Unassembled WGS sequence"/>
</dbReference>
<dbReference type="SUPFAM" id="SSF55729">
    <property type="entry name" value="Acyl-CoA N-acyltransferases (Nat)"/>
    <property type="match status" value="1"/>
</dbReference>
<keyword evidence="3" id="KW-1185">Reference proteome</keyword>
<accession>A0ABN1IQX3</accession>
<dbReference type="PANTHER" id="PTHR43415">
    <property type="entry name" value="SPERMIDINE N(1)-ACETYLTRANSFERASE"/>
    <property type="match status" value="1"/>
</dbReference>
<dbReference type="Gene3D" id="3.40.630.30">
    <property type="match status" value="1"/>
</dbReference>
<gene>
    <name evidence="2" type="ORF">GCM10009430_18090</name>
</gene>
<dbReference type="RefSeq" id="WP_343912014.1">
    <property type="nucleotide sequence ID" value="NZ_BAAAGE010000002.1"/>
</dbReference>
<dbReference type="CDD" id="cd04301">
    <property type="entry name" value="NAT_SF"/>
    <property type="match status" value="1"/>
</dbReference>
<reference evidence="2 3" key="1">
    <citation type="journal article" date="2019" name="Int. J. Syst. Evol. Microbiol.">
        <title>The Global Catalogue of Microorganisms (GCM) 10K type strain sequencing project: providing services to taxonomists for standard genome sequencing and annotation.</title>
        <authorList>
            <consortium name="The Broad Institute Genomics Platform"/>
            <consortium name="The Broad Institute Genome Sequencing Center for Infectious Disease"/>
            <person name="Wu L."/>
            <person name="Ma J."/>
        </authorList>
    </citation>
    <scope>NUCLEOTIDE SEQUENCE [LARGE SCALE GENOMIC DNA]</scope>
    <source>
        <strain evidence="2 3">JCM 15974</strain>
    </source>
</reference>
<dbReference type="Pfam" id="PF13302">
    <property type="entry name" value="Acetyltransf_3"/>
    <property type="match status" value="1"/>
</dbReference>
<dbReference type="InterPro" id="IPR016181">
    <property type="entry name" value="Acyl_CoA_acyltransferase"/>
</dbReference>
<dbReference type="PROSITE" id="PS51186">
    <property type="entry name" value="GNAT"/>
    <property type="match status" value="1"/>
</dbReference>
<protein>
    <submittedName>
        <fullName evidence="2">GNAT family N-acetyltransferase</fullName>
    </submittedName>
</protein>
<name>A0ABN1IQX3_9FLAO</name>
<proteinExistence type="predicted"/>
<dbReference type="PANTHER" id="PTHR43415:SF3">
    <property type="entry name" value="GNAT-FAMILY ACETYLTRANSFERASE"/>
    <property type="match status" value="1"/>
</dbReference>
<evidence type="ECO:0000313" key="3">
    <source>
        <dbReference type="Proteomes" id="UP001501758"/>
    </source>
</evidence>
<evidence type="ECO:0000259" key="1">
    <source>
        <dbReference type="PROSITE" id="PS51186"/>
    </source>
</evidence>
<evidence type="ECO:0000313" key="2">
    <source>
        <dbReference type="EMBL" id="GAA0719254.1"/>
    </source>
</evidence>
<organism evidence="2 3">
    <name type="scientific">Aquimarina litoralis</name>
    <dbReference type="NCBI Taxonomy" id="584605"/>
    <lineage>
        <taxon>Bacteria</taxon>
        <taxon>Pseudomonadati</taxon>
        <taxon>Bacteroidota</taxon>
        <taxon>Flavobacteriia</taxon>
        <taxon>Flavobacteriales</taxon>
        <taxon>Flavobacteriaceae</taxon>
        <taxon>Aquimarina</taxon>
    </lineage>
</organism>